<organism evidence="2 3">
    <name type="scientific">Sphagnum troendelagicum</name>
    <dbReference type="NCBI Taxonomy" id="128251"/>
    <lineage>
        <taxon>Eukaryota</taxon>
        <taxon>Viridiplantae</taxon>
        <taxon>Streptophyta</taxon>
        <taxon>Embryophyta</taxon>
        <taxon>Bryophyta</taxon>
        <taxon>Sphagnophytina</taxon>
        <taxon>Sphagnopsida</taxon>
        <taxon>Sphagnales</taxon>
        <taxon>Sphagnaceae</taxon>
        <taxon>Sphagnum</taxon>
    </lineage>
</organism>
<evidence type="ECO:0000256" key="1">
    <source>
        <dbReference type="SAM" id="MobiDB-lite"/>
    </source>
</evidence>
<feature type="compositionally biased region" description="Polar residues" evidence="1">
    <location>
        <begin position="169"/>
        <end position="178"/>
    </location>
</feature>
<dbReference type="Proteomes" id="UP001497512">
    <property type="component" value="Chromosome 3"/>
</dbReference>
<feature type="region of interest" description="Disordered" evidence="1">
    <location>
        <begin position="225"/>
        <end position="320"/>
    </location>
</feature>
<feature type="region of interest" description="Disordered" evidence="1">
    <location>
        <begin position="169"/>
        <end position="211"/>
    </location>
</feature>
<accession>A0ABP0UCF7</accession>
<reference evidence="2" key="1">
    <citation type="submission" date="2024-02" db="EMBL/GenBank/DDBJ databases">
        <authorList>
            <consortium name="ELIXIR-Norway"/>
            <consortium name="Elixir Norway"/>
        </authorList>
    </citation>
    <scope>NUCLEOTIDE SEQUENCE</scope>
</reference>
<feature type="compositionally biased region" description="Polar residues" evidence="1">
    <location>
        <begin position="294"/>
        <end position="320"/>
    </location>
</feature>
<sequence length="320" mass="35230">MGIPRSGNSREPEEGDIGKNELDLGIEDSIRRCEMLLAMVPQAMEIYMANVDFCGSSKVMGQQQDVVAGPKKTAALTYLELCKDAKMRGGSRGEWESNMGLLSSSSYSIKDDSKTTNDIQDGKSLTSWVTERSDSSNSYMKLSQEENSENVTAKREFYVQKLHDNTLSPVTYSSMARSSSKRDKKSMHKAKKKKKKEKKTQQQQSESTCVSEAQWTVEILPADSKPLTTVPISGSPENNNQNSQETIHEVNGSNKNRMSSKGSSDKASAQDMEPSPNKDEKYTQTSGLMFADSPSKSSSPEKTQLDDVSSVSLSPQVTTL</sequence>
<feature type="compositionally biased region" description="Basic and acidic residues" evidence="1">
    <location>
        <begin position="8"/>
        <end position="20"/>
    </location>
</feature>
<proteinExistence type="predicted"/>
<dbReference type="EMBL" id="OZ019895">
    <property type="protein sequence ID" value="CAK9218781.1"/>
    <property type="molecule type" value="Genomic_DNA"/>
</dbReference>
<feature type="compositionally biased region" description="Polar residues" evidence="1">
    <location>
        <begin position="201"/>
        <end position="211"/>
    </location>
</feature>
<protein>
    <submittedName>
        <fullName evidence="2">Uncharacterized protein</fullName>
    </submittedName>
</protein>
<gene>
    <name evidence="2" type="ORF">CSSPTR1EN2_LOCUS14156</name>
</gene>
<evidence type="ECO:0000313" key="3">
    <source>
        <dbReference type="Proteomes" id="UP001497512"/>
    </source>
</evidence>
<feature type="compositionally biased region" description="Polar residues" evidence="1">
    <location>
        <begin position="226"/>
        <end position="267"/>
    </location>
</feature>
<feature type="compositionally biased region" description="Basic residues" evidence="1">
    <location>
        <begin position="182"/>
        <end position="198"/>
    </location>
</feature>
<evidence type="ECO:0000313" key="2">
    <source>
        <dbReference type="EMBL" id="CAK9218781.1"/>
    </source>
</evidence>
<feature type="region of interest" description="Disordered" evidence="1">
    <location>
        <begin position="1"/>
        <end position="20"/>
    </location>
</feature>
<keyword evidence="3" id="KW-1185">Reference proteome</keyword>
<name>A0ABP0UCF7_9BRYO</name>